<dbReference type="PANTHER" id="PTHR46696">
    <property type="entry name" value="P450, PUTATIVE (EUROFUNG)-RELATED"/>
    <property type="match status" value="1"/>
</dbReference>
<dbReference type="GO" id="GO:0020037">
    <property type="term" value="F:heme binding"/>
    <property type="evidence" value="ECO:0007669"/>
    <property type="project" value="InterPro"/>
</dbReference>
<dbReference type="InterPro" id="IPR017972">
    <property type="entry name" value="Cyt_P450_CS"/>
</dbReference>
<keyword evidence="2 7" id="KW-0349">Heme</keyword>
<evidence type="ECO:0000256" key="2">
    <source>
        <dbReference type="ARBA" id="ARBA00022617"/>
    </source>
</evidence>
<comment type="similarity">
    <text evidence="1 7">Belongs to the cytochrome P450 family.</text>
</comment>
<reference evidence="9 10" key="1">
    <citation type="submission" date="2018-08" db="EMBL/GenBank/DDBJ databases">
        <title>Actinomadura spongicola sp. nov., isolated from marine sponge Leucetta chagosensis.</title>
        <authorList>
            <person name="Li L."/>
            <person name="Lin H.W."/>
        </authorList>
    </citation>
    <scope>NUCLEOTIDE SEQUENCE [LARGE SCALE GENOMIC DNA]</scope>
    <source>
        <strain evidence="9 10">LHW52907</strain>
    </source>
</reference>
<dbReference type="Proteomes" id="UP000262882">
    <property type="component" value="Unassembled WGS sequence"/>
</dbReference>
<organism evidence="9 10">
    <name type="scientific">Actinomadura spongiicola</name>
    <dbReference type="NCBI Taxonomy" id="2303421"/>
    <lineage>
        <taxon>Bacteria</taxon>
        <taxon>Bacillati</taxon>
        <taxon>Actinomycetota</taxon>
        <taxon>Actinomycetes</taxon>
        <taxon>Streptosporangiales</taxon>
        <taxon>Thermomonosporaceae</taxon>
        <taxon>Actinomadura</taxon>
    </lineage>
</organism>
<comment type="caution">
    <text evidence="9">The sequence shown here is derived from an EMBL/GenBank/DDBJ whole genome shotgun (WGS) entry which is preliminary data.</text>
</comment>
<dbReference type="InterPro" id="IPR002397">
    <property type="entry name" value="Cyt_P450_B"/>
</dbReference>
<dbReference type="GO" id="GO:0016705">
    <property type="term" value="F:oxidoreductase activity, acting on paired donors, with incorporation or reduction of molecular oxygen"/>
    <property type="evidence" value="ECO:0007669"/>
    <property type="project" value="InterPro"/>
</dbReference>
<proteinExistence type="inferred from homology"/>
<keyword evidence="4 7" id="KW-0560">Oxidoreductase</keyword>
<dbReference type="Gene3D" id="1.10.630.10">
    <property type="entry name" value="Cytochrome P450"/>
    <property type="match status" value="1"/>
</dbReference>
<keyword evidence="3 7" id="KW-0479">Metal-binding</keyword>
<feature type="compositionally biased region" description="Basic and acidic residues" evidence="8">
    <location>
        <begin position="40"/>
        <end position="79"/>
    </location>
</feature>
<accession>A0A372G7E1</accession>
<evidence type="ECO:0000256" key="5">
    <source>
        <dbReference type="ARBA" id="ARBA00023004"/>
    </source>
</evidence>
<dbReference type="GO" id="GO:0005506">
    <property type="term" value="F:iron ion binding"/>
    <property type="evidence" value="ECO:0007669"/>
    <property type="project" value="InterPro"/>
</dbReference>
<dbReference type="Pfam" id="PF00067">
    <property type="entry name" value="p450"/>
    <property type="match status" value="1"/>
</dbReference>
<keyword evidence="6 7" id="KW-0503">Monooxygenase</keyword>
<feature type="compositionally biased region" description="Low complexity" evidence="8">
    <location>
        <begin position="15"/>
        <end position="28"/>
    </location>
</feature>
<dbReference type="PRINTS" id="PR00385">
    <property type="entry name" value="P450"/>
</dbReference>
<dbReference type="SUPFAM" id="SSF48264">
    <property type="entry name" value="Cytochrome P450"/>
    <property type="match status" value="1"/>
</dbReference>
<dbReference type="InterPro" id="IPR001128">
    <property type="entry name" value="Cyt_P450"/>
</dbReference>
<protein>
    <submittedName>
        <fullName evidence="9">Cytochrome P450</fullName>
    </submittedName>
</protein>
<name>A0A372G7E1_9ACTN</name>
<evidence type="ECO:0000256" key="4">
    <source>
        <dbReference type="ARBA" id="ARBA00023002"/>
    </source>
</evidence>
<evidence type="ECO:0000256" key="6">
    <source>
        <dbReference type="ARBA" id="ARBA00023033"/>
    </source>
</evidence>
<evidence type="ECO:0000313" key="9">
    <source>
        <dbReference type="EMBL" id="RFS81295.1"/>
    </source>
</evidence>
<gene>
    <name evidence="9" type="ORF">D0T12_32130</name>
</gene>
<dbReference type="PROSITE" id="PS00086">
    <property type="entry name" value="CYTOCHROME_P450"/>
    <property type="match status" value="1"/>
</dbReference>
<evidence type="ECO:0000313" key="10">
    <source>
        <dbReference type="Proteomes" id="UP000262882"/>
    </source>
</evidence>
<dbReference type="GO" id="GO:0004497">
    <property type="term" value="F:monooxygenase activity"/>
    <property type="evidence" value="ECO:0007669"/>
    <property type="project" value="UniProtKB-KW"/>
</dbReference>
<dbReference type="AlphaFoldDB" id="A0A372G7E1"/>
<sequence length="470" mass="52459">MWTWRGTAGPPPASARPSTARAPAKRSPASPPPSPQEATMPDRECPHDRAHEDRAHEDRAHENHAHEHHEREHHEREPRGALFPWRRPGPFAPPDRHGECRALPGLPRVPRSAGGPTWVVTRYDEVREALNDERLGNDRGHPGFPAPFPIPEDFTLNSSLLGMDPPQHTDYRRRVAKDFTVRRVKLLRPRVEEIVDRRIGALRDAGPPADLLADLALPITISVIMELLGIPAKDKDFLHVRTRTMFGGTATAAERKEAVNELDDYFRALVAAKYDRPGDDLVSKLTGAFPREDDFHELVHLTRLLFNGGHESTASMIALGTLALLRHPEQLDLLRGDPDLAPSAVEELLRYLSVTDLTTARVARTDLTIAGTEIREGDGVFPLTAAANRDPEAFDRPDELDITRGSRRHLAFGHGRHLCLGSELARLELEVVFRALYRALPELRLAVPFEELSFKDGGLVYGVEALPVTW</sequence>
<feature type="region of interest" description="Disordered" evidence="8">
    <location>
        <begin position="1"/>
        <end position="90"/>
    </location>
</feature>
<dbReference type="PRINTS" id="PR00359">
    <property type="entry name" value="BP450"/>
</dbReference>
<keyword evidence="5 7" id="KW-0408">Iron</keyword>
<evidence type="ECO:0000256" key="7">
    <source>
        <dbReference type="RuleBase" id="RU000461"/>
    </source>
</evidence>
<evidence type="ECO:0000256" key="3">
    <source>
        <dbReference type="ARBA" id="ARBA00022723"/>
    </source>
</evidence>
<keyword evidence="10" id="KW-1185">Reference proteome</keyword>
<dbReference type="EMBL" id="QVNQ01000014">
    <property type="protein sequence ID" value="RFS81295.1"/>
    <property type="molecule type" value="Genomic_DNA"/>
</dbReference>
<dbReference type="FunFam" id="1.10.630.10:FF:000018">
    <property type="entry name" value="Cytochrome P450 monooxygenase"/>
    <property type="match status" value="1"/>
</dbReference>
<dbReference type="InterPro" id="IPR036396">
    <property type="entry name" value="Cyt_P450_sf"/>
</dbReference>
<dbReference type="CDD" id="cd11030">
    <property type="entry name" value="CYP105-like"/>
    <property type="match status" value="1"/>
</dbReference>
<evidence type="ECO:0000256" key="8">
    <source>
        <dbReference type="SAM" id="MobiDB-lite"/>
    </source>
</evidence>
<dbReference type="PANTHER" id="PTHR46696:SF1">
    <property type="entry name" value="CYTOCHROME P450 YJIB-RELATED"/>
    <property type="match status" value="1"/>
</dbReference>
<evidence type="ECO:0000256" key="1">
    <source>
        <dbReference type="ARBA" id="ARBA00010617"/>
    </source>
</evidence>